<protein>
    <submittedName>
        <fullName evidence="1">Uncharacterized protein</fullName>
    </submittedName>
</protein>
<comment type="caution">
    <text evidence="1">The sequence shown here is derived from an EMBL/GenBank/DDBJ whole genome shotgun (WGS) entry which is preliminary data.</text>
</comment>
<dbReference type="AlphaFoldDB" id="W1YTG9"/>
<sequence>ARFVVLTSFRNLPIKIRKNYETLYLRFRDFRKRKEQNYETRDNAVTCIDTSHFGGVS</sequence>
<reference evidence="1" key="1">
    <citation type="submission" date="2013-12" db="EMBL/GenBank/DDBJ databases">
        <title>A Varibaculum cambriense genome reconstructed from a premature infant gut community with otherwise low bacterial novelty that shifts toward anaerobic metabolism during the third week of life.</title>
        <authorList>
            <person name="Brown C.T."/>
            <person name="Sharon I."/>
            <person name="Thomas B.C."/>
            <person name="Castelle C.J."/>
            <person name="Morowitz M.J."/>
            <person name="Banfield J.F."/>
        </authorList>
    </citation>
    <scope>NUCLEOTIDE SEQUENCE</scope>
</reference>
<organism evidence="1">
    <name type="scientific">human gut metagenome</name>
    <dbReference type="NCBI Taxonomy" id="408170"/>
    <lineage>
        <taxon>unclassified sequences</taxon>
        <taxon>metagenomes</taxon>
        <taxon>organismal metagenomes</taxon>
    </lineage>
</organism>
<proteinExistence type="predicted"/>
<accession>W1YTG9</accession>
<feature type="non-terminal residue" evidence="1">
    <location>
        <position position="1"/>
    </location>
</feature>
<evidence type="ECO:0000313" key="1">
    <source>
        <dbReference type="EMBL" id="ETJ45050.1"/>
    </source>
</evidence>
<dbReference type="EMBL" id="AZMM01000946">
    <property type="protein sequence ID" value="ETJ45050.1"/>
    <property type="molecule type" value="Genomic_DNA"/>
</dbReference>
<name>W1YTG9_9ZZZZ</name>
<gene>
    <name evidence="1" type="ORF">Q604_UNBC00946G0001</name>
</gene>